<evidence type="ECO:0000313" key="4">
    <source>
        <dbReference type="EMBL" id="KLT45362.1"/>
    </source>
</evidence>
<evidence type="ECO:0000256" key="3">
    <source>
        <dbReference type="SAM" id="Phobius"/>
    </source>
</evidence>
<feature type="coiled-coil region" evidence="1">
    <location>
        <begin position="593"/>
        <end position="620"/>
    </location>
</feature>
<dbReference type="AlphaFoldDB" id="A0A0J0XWA1"/>
<feature type="transmembrane region" description="Helical" evidence="3">
    <location>
        <begin position="86"/>
        <end position="108"/>
    </location>
</feature>
<keyword evidence="1" id="KW-0175">Coiled coil</keyword>
<keyword evidence="5" id="KW-1185">Reference proteome</keyword>
<feature type="region of interest" description="Disordered" evidence="2">
    <location>
        <begin position="867"/>
        <end position="889"/>
    </location>
</feature>
<evidence type="ECO:0000313" key="5">
    <source>
        <dbReference type="Proteomes" id="UP000053611"/>
    </source>
</evidence>
<feature type="compositionally biased region" description="Basic and acidic residues" evidence="2">
    <location>
        <begin position="872"/>
        <end position="889"/>
    </location>
</feature>
<name>A0A0J0XWA1_9TREE</name>
<feature type="coiled-coil region" evidence="1">
    <location>
        <begin position="456"/>
        <end position="523"/>
    </location>
</feature>
<dbReference type="STRING" id="879819.A0A0J0XWA1"/>
<dbReference type="RefSeq" id="XP_018281853.1">
    <property type="nucleotide sequence ID" value="XM_018422129.1"/>
</dbReference>
<proteinExistence type="predicted"/>
<organism evidence="4 5">
    <name type="scientific">Cutaneotrichosporon oleaginosum</name>
    <dbReference type="NCBI Taxonomy" id="879819"/>
    <lineage>
        <taxon>Eukaryota</taxon>
        <taxon>Fungi</taxon>
        <taxon>Dikarya</taxon>
        <taxon>Basidiomycota</taxon>
        <taxon>Agaricomycotina</taxon>
        <taxon>Tremellomycetes</taxon>
        <taxon>Trichosporonales</taxon>
        <taxon>Trichosporonaceae</taxon>
        <taxon>Cutaneotrichosporon</taxon>
    </lineage>
</organism>
<reference evidence="4 5" key="1">
    <citation type="submission" date="2015-03" db="EMBL/GenBank/DDBJ databases">
        <title>Genomics and transcriptomics of the oil-accumulating basidiomycete yeast T. oleaginosus allow insights into substrate utilization and the diverse evolutionary trajectories of mating systems in fungi.</title>
        <authorList>
            <consortium name="DOE Joint Genome Institute"/>
            <person name="Kourist R."/>
            <person name="Kracht O."/>
            <person name="Bracharz F."/>
            <person name="Lipzen A."/>
            <person name="Nolan M."/>
            <person name="Ohm R."/>
            <person name="Grigoriev I."/>
            <person name="Sun S."/>
            <person name="Heitman J."/>
            <person name="Bruck T."/>
            <person name="Nowrousian M."/>
        </authorList>
    </citation>
    <scope>NUCLEOTIDE SEQUENCE [LARGE SCALE GENOMIC DNA]</scope>
    <source>
        <strain evidence="4 5">IBC0246</strain>
    </source>
</reference>
<keyword evidence="3" id="KW-0812">Transmembrane</keyword>
<dbReference type="OrthoDB" id="3260408at2759"/>
<dbReference type="EMBL" id="KQ087182">
    <property type="protein sequence ID" value="KLT45362.1"/>
    <property type="molecule type" value="Genomic_DNA"/>
</dbReference>
<evidence type="ECO:0000256" key="1">
    <source>
        <dbReference type="SAM" id="Coils"/>
    </source>
</evidence>
<evidence type="ECO:0000256" key="2">
    <source>
        <dbReference type="SAM" id="MobiDB-lite"/>
    </source>
</evidence>
<dbReference type="Proteomes" id="UP000053611">
    <property type="component" value="Unassembled WGS sequence"/>
</dbReference>
<protein>
    <submittedName>
        <fullName evidence="4">Uncharacterized protein</fullName>
    </submittedName>
</protein>
<keyword evidence="3" id="KW-1133">Transmembrane helix</keyword>
<accession>A0A0J0XWA1</accession>
<keyword evidence="3" id="KW-0472">Membrane</keyword>
<feature type="region of interest" description="Disordered" evidence="2">
    <location>
        <begin position="1"/>
        <end position="58"/>
    </location>
</feature>
<dbReference type="GeneID" id="28982732"/>
<gene>
    <name evidence="4" type="ORF">CC85DRAFT_282848</name>
</gene>
<sequence length="889" mass="96785">MSKSKPRASASPRPVTNIPEQKAKFYDGPTVSGADKARRKSAPSIQQDAYKPAVSAAPSVPIKRTTNIPESQLQVVKVKRKKRGGWSLWGLITVLPFIIFASLFSTVLCPPSSARPSTFSSMALGTLGLRVQPTESSLHKALCYPANVYHDEVLVPYIYPAIEDAKVKVASTPFYQHTLEPTFQKTKGHLLKIWNGPVKPVVDRTCRGARIVHRTYVAPHVPYVKAKFMEATAPIRMRLCALYKAHLAPHVKVAKKHGYAAIKSSKATYNQVVGHPTTKQAGKHAHNAYLYSRKQGARAYAYSRPHALWAYNEGKRHTHQTVIPRTIQGLNYAGKQACNTWALIKAEWSKFYAQHLAVHCDPYLAKAHQVLAPVCATVNKQVYVPFIQPVVHTVFPPQEKPRTFWSYVSEFVPVAGSTVGQRGGQTVFEAPKKGARDVKEGVKQAAADVGEKAAEVKRAAEEKAAAAKKATEAKAAAAKKAAADKAVEAKRLAEAKRAEAEKAAEEKAAAAKKQAEEKAAEQAAIDAEIAANAKAAFKKAEASRAAASDPEDLTRRAFVAPTGDTAVAGTTTVATSVSGTATGSAACDSTTGAEAAKDHLADARAEIQQLKKKVDFQGKALYAKVQSETVKQAEHFISLLPDMKQIGDENLDREISRMMGGLDRLYSNSRSLTRDQVEESQRMSDSKVLKILEQVTNGVKTKKNHIYEKTRPAVDNAQAEIERVLGDDYAALGKRMSMIEGVTSKDWAAYKALKKDVDSWKSKLAEAPEKNPSKKLKDAIQKAQAGAAELITDFTDSYAGWKTRQEYLRNQALERIAAREAVNEESKDAKRATQATIVVPKKAEDVKKAGAKGSILDIKEEKKGAGSPLLAKVDKQAEEAKAKSSKDEL</sequence>